<evidence type="ECO:0000313" key="1">
    <source>
        <dbReference type="EMBL" id="ALE91951.1"/>
    </source>
</evidence>
<gene>
    <name evidence="1" type="ORF">AOC05_05735</name>
</gene>
<dbReference type="RefSeq" id="WP_062006411.1">
    <property type="nucleotide sequence ID" value="NZ_CP012677.1"/>
</dbReference>
<dbReference type="KEGG" id="aaq:AOC05_05735"/>
<sequence>MARDETVLPLSGLLPAELEALRPFVVDLENGHFSGLPGASGHAELKTVPADVDAIFSTHLPAFAASRGGGAVLVVFWAHGGLVSEGSALTAAQRNIPWWLANGIYPIHFAWHTGFWDSLGDLVADHAREIWTPTAADKSMGAAAASLTGFPSVASGRGLNSPVTDSSNKLIEELLRHVGGMAIWAAMKENALKASEPGGGAAYVAAAMAAFQSHNPDTATVHAAGFSAGANFQEHFLPAVVRNGGAIDTCTLLVPAVGTEEFKRTLLPLLGQGVGRIAVFGMKTVLAREDNCFGIYRGSLLDLIRAALDPTPGTPILGLQQCIGEDTVLNALFKVYPETGPAESVWSVTCDGALDARSAATTHSAFDDDVPTMDSVVRRITGRKSIVSFGTTAHARLLAVAGKIAL</sequence>
<dbReference type="PATRIC" id="fig|656366.3.peg.1224"/>
<protein>
    <submittedName>
        <fullName evidence="1">Uncharacterized protein</fullName>
    </submittedName>
</protein>
<name>A0A0M4RNQ0_9MICC</name>
<reference evidence="2" key="1">
    <citation type="submission" date="2015-09" db="EMBL/GenBank/DDBJ databases">
        <title>Complete genome of Arthrobacter alpinus strain R3.8.</title>
        <authorList>
            <person name="See-Too W.S."/>
            <person name="Chan K.G."/>
        </authorList>
    </citation>
    <scope>NUCLEOTIDE SEQUENCE [LARGE SCALE GENOMIC DNA]</scope>
    <source>
        <strain evidence="2">R3.8</strain>
    </source>
</reference>
<accession>A0A0M4RNQ0</accession>
<keyword evidence="2" id="KW-1185">Reference proteome</keyword>
<dbReference type="Proteomes" id="UP000062833">
    <property type="component" value="Chromosome"/>
</dbReference>
<dbReference type="AlphaFoldDB" id="A0A0M4RNQ0"/>
<dbReference type="EMBL" id="CP012677">
    <property type="protein sequence ID" value="ALE91951.1"/>
    <property type="molecule type" value="Genomic_DNA"/>
</dbReference>
<proteinExistence type="predicted"/>
<dbReference type="OrthoDB" id="1491023at2"/>
<evidence type="ECO:0000313" key="2">
    <source>
        <dbReference type="Proteomes" id="UP000062833"/>
    </source>
</evidence>
<organism evidence="1 2">
    <name type="scientific">Arthrobacter alpinus</name>
    <dbReference type="NCBI Taxonomy" id="656366"/>
    <lineage>
        <taxon>Bacteria</taxon>
        <taxon>Bacillati</taxon>
        <taxon>Actinomycetota</taxon>
        <taxon>Actinomycetes</taxon>
        <taxon>Micrococcales</taxon>
        <taxon>Micrococcaceae</taxon>
        <taxon>Arthrobacter</taxon>
    </lineage>
</organism>